<evidence type="ECO:0000313" key="2">
    <source>
        <dbReference type="Proteomes" id="UP000239898"/>
    </source>
</evidence>
<dbReference type="EMBL" id="MIGX01000057">
    <property type="protein sequence ID" value="PPT90459.1"/>
    <property type="molecule type" value="Genomic_DNA"/>
</dbReference>
<organism evidence="1 2">
    <name type="scientific">Xanthomonas theicola</name>
    <dbReference type="NCBI Taxonomy" id="56464"/>
    <lineage>
        <taxon>Bacteria</taxon>
        <taxon>Pseudomonadati</taxon>
        <taxon>Pseudomonadota</taxon>
        <taxon>Gammaproteobacteria</taxon>
        <taxon>Lysobacterales</taxon>
        <taxon>Lysobacteraceae</taxon>
        <taxon>Xanthomonas</taxon>
    </lineage>
</organism>
<comment type="caution">
    <text evidence="1">The sequence shown here is derived from an EMBL/GenBank/DDBJ whole genome shotgun (WGS) entry which is preliminary data.</text>
</comment>
<evidence type="ECO:0000313" key="1">
    <source>
        <dbReference type="EMBL" id="PPT90459.1"/>
    </source>
</evidence>
<name>A0A2S6ZE72_9XANT</name>
<proteinExistence type="predicted"/>
<gene>
    <name evidence="1" type="ORF">XthCFBP4691_12335</name>
</gene>
<dbReference type="Gene3D" id="1.20.58.90">
    <property type="match status" value="1"/>
</dbReference>
<protein>
    <submittedName>
        <fullName evidence="1">Uncharacterized protein</fullName>
    </submittedName>
</protein>
<dbReference type="AlphaFoldDB" id="A0A2S6ZE72"/>
<dbReference type="InterPro" id="IPR037203">
    <property type="entry name" value="T3SS_needle-like_sf"/>
</dbReference>
<accession>A0A2S6ZE72</accession>
<sequence length="90" mass="9544">MATIPYQGGGDIVNAVKAMEDGGRALLERQNELLDELANKKGGSGSGTATTSLLVEYQAVVSETTILRQTETSVAKAIKDVDTFIDNRLS</sequence>
<reference evidence="1 2" key="1">
    <citation type="submission" date="2016-08" db="EMBL/GenBank/DDBJ databases">
        <title>Evolution of the type three secretion system and type three effector repertoires in Xanthomonas.</title>
        <authorList>
            <person name="Merda D."/>
            <person name="Briand M."/>
            <person name="Bosis E."/>
            <person name="Rousseau C."/>
            <person name="Portier P."/>
            <person name="Jacques M.-A."/>
            <person name="Fischer-Le Saux M."/>
        </authorList>
    </citation>
    <scope>NUCLEOTIDE SEQUENCE [LARGE SCALE GENOMIC DNA]</scope>
    <source>
        <strain evidence="1 2">CFBP 4691</strain>
    </source>
</reference>
<keyword evidence="2" id="KW-1185">Reference proteome</keyword>
<dbReference type="Proteomes" id="UP000239898">
    <property type="component" value="Unassembled WGS sequence"/>
</dbReference>
<dbReference type="GO" id="GO:0015031">
    <property type="term" value="P:protein transport"/>
    <property type="evidence" value="ECO:0007669"/>
    <property type="project" value="InterPro"/>
</dbReference>
<dbReference type="RefSeq" id="WP_128420697.1">
    <property type="nucleotide sequence ID" value="NZ_CP049017.1"/>
</dbReference>
<dbReference type="SUPFAM" id="SSF140129">
    <property type="entry name" value="MxiH-like"/>
    <property type="match status" value="1"/>
</dbReference>